<sequence>MANNALKHTANAPGPFYVTSPDDPDGQGCNGCTICYNAAPDFFAEDEEGYAYVAQQPESEADIALCREQMDACPTNAIGDDG</sequence>
<dbReference type="SUPFAM" id="SSF54862">
    <property type="entry name" value="4Fe-4S ferredoxins"/>
    <property type="match status" value="1"/>
</dbReference>
<evidence type="ECO:0008006" key="3">
    <source>
        <dbReference type="Google" id="ProtNLM"/>
    </source>
</evidence>
<organism evidence="1 2">
    <name type="scientific">Chlorobaculum limnaeum</name>
    <dbReference type="NCBI Taxonomy" id="274537"/>
    <lineage>
        <taxon>Bacteria</taxon>
        <taxon>Pseudomonadati</taxon>
        <taxon>Chlorobiota</taxon>
        <taxon>Chlorobiia</taxon>
        <taxon>Chlorobiales</taxon>
        <taxon>Chlorobiaceae</taxon>
        <taxon>Chlorobaculum</taxon>
    </lineage>
</organism>
<gene>
    <name evidence="1" type="ORF">BIU88_10675</name>
</gene>
<dbReference type="KEGG" id="clz:BIU88_10675"/>
<evidence type="ECO:0000313" key="2">
    <source>
        <dbReference type="Proteomes" id="UP000095185"/>
    </source>
</evidence>
<proteinExistence type="predicted"/>
<reference evidence="1" key="1">
    <citation type="submission" date="2016-09" db="EMBL/GenBank/DDBJ databases">
        <title>Genome sequence of Chlorobaculum limnaeum.</title>
        <authorList>
            <person name="Liu Z."/>
            <person name="Tank M."/>
            <person name="Bryant D.A."/>
        </authorList>
    </citation>
    <scope>NUCLEOTIDE SEQUENCE [LARGE SCALE GENOMIC DNA]</scope>
    <source>
        <strain evidence="1">DSM 1677</strain>
    </source>
</reference>
<protein>
    <recommendedName>
        <fullName evidence="3">Ferredoxin</fullName>
    </recommendedName>
</protein>
<dbReference type="Gene3D" id="3.30.70.20">
    <property type="match status" value="1"/>
</dbReference>
<dbReference type="EMBL" id="CP017305">
    <property type="protein sequence ID" value="AOS85099.1"/>
    <property type="molecule type" value="Genomic_DNA"/>
</dbReference>
<dbReference type="RefSeq" id="WP_069811629.1">
    <property type="nucleotide sequence ID" value="NZ_CP017305.1"/>
</dbReference>
<name>A0A1D8DAG1_CHLLM</name>
<dbReference type="AlphaFoldDB" id="A0A1D8DAG1"/>
<dbReference type="Pfam" id="PF13370">
    <property type="entry name" value="Fer4_13"/>
    <property type="match status" value="1"/>
</dbReference>
<evidence type="ECO:0000313" key="1">
    <source>
        <dbReference type="EMBL" id="AOS85099.1"/>
    </source>
</evidence>
<keyword evidence="2" id="KW-1185">Reference proteome</keyword>
<dbReference type="STRING" id="274537.BIU88_10675"/>
<dbReference type="Proteomes" id="UP000095185">
    <property type="component" value="Chromosome"/>
</dbReference>
<dbReference type="OrthoDB" id="9803319at2"/>
<accession>A0A1D8DAG1</accession>